<dbReference type="RefSeq" id="WP_378780774.1">
    <property type="nucleotide sequence ID" value="NZ_JBHTNE010000060.1"/>
</dbReference>
<organism evidence="2 3">
    <name type="scientific">Methylorubrum suomiense</name>
    <dbReference type="NCBI Taxonomy" id="144191"/>
    <lineage>
        <taxon>Bacteria</taxon>
        <taxon>Pseudomonadati</taxon>
        <taxon>Pseudomonadota</taxon>
        <taxon>Alphaproteobacteria</taxon>
        <taxon>Hyphomicrobiales</taxon>
        <taxon>Methylobacteriaceae</taxon>
        <taxon>Methylorubrum</taxon>
    </lineage>
</organism>
<keyword evidence="1" id="KW-1133">Transmembrane helix</keyword>
<name>A0ABQ4V8C7_9HYPH</name>
<protein>
    <submittedName>
        <fullName evidence="2">Uncharacterized protein</fullName>
    </submittedName>
</protein>
<dbReference type="Proteomes" id="UP001055093">
    <property type="component" value="Unassembled WGS sequence"/>
</dbReference>
<evidence type="ECO:0000313" key="2">
    <source>
        <dbReference type="EMBL" id="GJE78577.1"/>
    </source>
</evidence>
<feature type="transmembrane region" description="Helical" evidence="1">
    <location>
        <begin position="12"/>
        <end position="30"/>
    </location>
</feature>
<comment type="caution">
    <text evidence="2">The sequence shown here is derived from an EMBL/GenBank/DDBJ whole genome shotgun (WGS) entry which is preliminary data.</text>
</comment>
<accession>A0ABQ4V8C7</accession>
<gene>
    <name evidence="2" type="ORF">BGCPKDLD_5194</name>
</gene>
<evidence type="ECO:0000256" key="1">
    <source>
        <dbReference type="SAM" id="Phobius"/>
    </source>
</evidence>
<keyword evidence="1" id="KW-0472">Membrane</keyword>
<dbReference type="EMBL" id="BPRE01000028">
    <property type="protein sequence ID" value="GJE78577.1"/>
    <property type="molecule type" value="Genomic_DNA"/>
</dbReference>
<keyword evidence="3" id="KW-1185">Reference proteome</keyword>
<proteinExistence type="predicted"/>
<reference evidence="2" key="2">
    <citation type="submission" date="2021-08" db="EMBL/GenBank/DDBJ databases">
        <authorList>
            <person name="Tani A."/>
            <person name="Ola A."/>
            <person name="Ogura Y."/>
            <person name="Katsura K."/>
            <person name="Hayashi T."/>
        </authorList>
    </citation>
    <scope>NUCLEOTIDE SEQUENCE</scope>
    <source>
        <strain evidence="2">DSM 14458</strain>
    </source>
</reference>
<evidence type="ECO:0000313" key="3">
    <source>
        <dbReference type="Proteomes" id="UP001055093"/>
    </source>
</evidence>
<sequence length="79" mass="8063">MNDELMTDPAFVAASMAAAGLVALVGVGKVTKPEKAAQFLALGVLMAWAENGGLTGASAEKLRAAAEQRLAGRGPERTH</sequence>
<keyword evidence="1" id="KW-0812">Transmembrane</keyword>
<reference evidence="2" key="1">
    <citation type="journal article" date="2021" name="Front. Microbiol.">
        <title>Comprehensive Comparative Genomics and Phenotyping of Methylobacterium Species.</title>
        <authorList>
            <person name="Alessa O."/>
            <person name="Ogura Y."/>
            <person name="Fujitani Y."/>
            <person name="Takami H."/>
            <person name="Hayashi T."/>
            <person name="Sahin N."/>
            <person name="Tani A."/>
        </authorList>
    </citation>
    <scope>NUCLEOTIDE SEQUENCE</scope>
    <source>
        <strain evidence="2">DSM 14458</strain>
    </source>
</reference>